<evidence type="ECO:0000313" key="1">
    <source>
        <dbReference type="EMBL" id="ORX97975.1"/>
    </source>
</evidence>
<comment type="caution">
    <text evidence="1">The sequence shown here is derived from an EMBL/GenBank/DDBJ whole genome shotgun (WGS) entry which is preliminary data.</text>
</comment>
<protein>
    <submittedName>
        <fullName evidence="1">Uncharacterized protein</fullName>
    </submittedName>
</protein>
<keyword evidence="2" id="KW-1185">Reference proteome</keyword>
<reference evidence="1 2" key="1">
    <citation type="submission" date="2016-07" db="EMBL/GenBank/DDBJ databases">
        <title>Pervasive Adenine N6-methylation of Active Genes in Fungi.</title>
        <authorList>
            <consortium name="DOE Joint Genome Institute"/>
            <person name="Mondo S.J."/>
            <person name="Dannebaum R.O."/>
            <person name="Kuo R.C."/>
            <person name="Labutti K."/>
            <person name="Haridas S."/>
            <person name="Kuo A."/>
            <person name="Salamov A."/>
            <person name="Ahrendt S.R."/>
            <person name="Lipzen A."/>
            <person name="Sullivan W."/>
            <person name="Andreopoulos W.B."/>
            <person name="Clum A."/>
            <person name="Lindquist E."/>
            <person name="Daum C."/>
            <person name="Ramamoorthy G.K."/>
            <person name="Gryganskyi A."/>
            <person name="Culley D."/>
            <person name="Magnuson J.K."/>
            <person name="James T.Y."/>
            <person name="O'Malley M.A."/>
            <person name="Stajich J.E."/>
            <person name="Spatafora J.W."/>
            <person name="Visel A."/>
            <person name="Grigoriev I.V."/>
        </authorList>
    </citation>
    <scope>NUCLEOTIDE SEQUENCE [LARGE SCALE GENOMIC DNA]</scope>
    <source>
        <strain evidence="1 2">CBS 931.73</strain>
    </source>
</reference>
<dbReference type="AlphaFoldDB" id="A0A1Y1YJ17"/>
<proteinExistence type="predicted"/>
<dbReference type="EMBL" id="MCFE01000122">
    <property type="protein sequence ID" value="ORX97975.1"/>
    <property type="molecule type" value="Genomic_DNA"/>
</dbReference>
<organism evidence="1 2">
    <name type="scientific">Basidiobolus meristosporus CBS 931.73</name>
    <dbReference type="NCBI Taxonomy" id="1314790"/>
    <lineage>
        <taxon>Eukaryota</taxon>
        <taxon>Fungi</taxon>
        <taxon>Fungi incertae sedis</taxon>
        <taxon>Zoopagomycota</taxon>
        <taxon>Entomophthoromycotina</taxon>
        <taxon>Basidiobolomycetes</taxon>
        <taxon>Basidiobolales</taxon>
        <taxon>Basidiobolaceae</taxon>
        <taxon>Basidiobolus</taxon>
    </lineage>
</organism>
<accession>A0A1Y1YJ17</accession>
<name>A0A1Y1YJ17_9FUNG</name>
<evidence type="ECO:0000313" key="2">
    <source>
        <dbReference type="Proteomes" id="UP000193498"/>
    </source>
</evidence>
<sequence>MSPRYLANHTSGHCSLHATATIWIEMEGGRLHITKATGEALRLFGYMDISEIACLDLHEIFEVVEYLSDTNEVLTLKCKNLGHGPIWLNACAHQLHQRQHWSLRDITHQKLLTSLTSSPTPKQTNAGNVLSISPFGIVEHVFPTSFMGLNASQIVDKPMMMFVHPEDIKTLCNGLSTMLKSMYADFTVRWQTGADDSGEKTYLPVQVHAMLSEKSPICLIKPLPLKIAPQRPMPTQTKDPYIREWLVFGKVYRNCLGYIHDYLVHWNRHILMQFNHSLGAKNWNCLIESVSHDPSERKNEAAGFLVNLVATWNTFTSSK</sequence>
<gene>
    <name evidence="1" type="ORF">K493DRAFT_300138</name>
</gene>
<dbReference type="InParanoid" id="A0A1Y1YJ17"/>
<dbReference type="Proteomes" id="UP000193498">
    <property type="component" value="Unassembled WGS sequence"/>
</dbReference>
<dbReference type="OrthoDB" id="2338553at2759"/>